<dbReference type="Pfam" id="PF04690">
    <property type="entry name" value="YABBY"/>
    <property type="match status" value="1"/>
</dbReference>
<feature type="non-terminal residue" evidence="2">
    <location>
        <position position="1"/>
    </location>
</feature>
<accession>S7S398</accession>
<dbReference type="RefSeq" id="XP_007860106.1">
    <property type="nucleotide sequence ID" value="XM_007861915.1"/>
</dbReference>
<dbReference type="OMA" id="MPHKERF"/>
<dbReference type="GeneID" id="19299296"/>
<organism evidence="2 3">
    <name type="scientific">Gloeophyllum trabeum (strain ATCC 11539 / FP-39264 / Madison 617)</name>
    <name type="common">Brown rot fungus</name>
    <dbReference type="NCBI Taxonomy" id="670483"/>
    <lineage>
        <taxon>Eukaryota</taxon>
        <taxon>Fungi</taxon>
        <taxon>Dikarya</taxon>
        <taxon>Basidiomycota</taxon>
        <taxon>Agaricomycotina</taxon>
        <taxon>Agaricomycetes</taxon>
        <taxon>Gloeophyllales</taxon>
        <taxon>Gloeophyllaceae</taxon>
        <taxon>Gloeophyllum</taxon>
    </lineage>
</organism>
<evidence type="ECO:0000313" key="2">
    <source>
        <dbReference type="EMBL" id="EPQ60314.1"/>
    </source>
</evidence>
<dbReference type="AlphaFoldDB" id="S7S398"/>
<sequence length="51" mass="5926">RIEASGGGKKKLSAFNKFMQTEMARLKEEEPDMPHQERFKLATTNWNSNKN</sequence>
<proteinExistence type="predicted"/>
<dbReference type="InterPro" id="IPR036910">
    <property type="entry name" value="HMG_box_dom_sf"/>
</dbReference>
<name>S7S398_GLOTA</name>
<evidence type="ECO:0000313" key="3">
    <source>
        <dbReference type="Proteomes" id="UP000030669"/>
    </source>
</evidence>
<dbReference type="InterPro" id="IPR056775">
    <property type="entry name" value="YABBY_C"/>
</dbReference>
<keyword evidence="3" id="KW-1185">Reference proteome</keyword>
<dbReference type="EMBL" id="KB469296">
    <property type="protein sequence ID" value="EPQ60314.1"/>
    <property type="molecule type" value="Genomic_DNA"/>
</dbReference>
<dbReference type="CDD" id="cd00084">
    <property type="entry name" value="HMG-box_SF"/>
    <property type="match status" value="1"/>
</dbReference>
<dbReference type="SUPFAM" id="SSF47095">
    <property type="entry name" value="HMG-box"/>
    <property type="match status" value="1"/>
</dbReference>
<dbReference type="Proteomes" id="UP000030669">
    <property type="component" value="Unassembled WGS sequence"/>
</dbReference>
<reference evidence="2 3" key="1">
    <citation type="journal article" date="2012" name="Science">
        <title>The Paleozoic origin of enzymatic lignin decomposition reconstructed from 31 fungal genomes.</title>
        <authorList>
            <person name="Floudas D."/>
            <person name="Binder M."/>
            <person name="Riley R."/>
            <person name="Barry K."/>
            <person name="Blanchette R.A."/>
            <person name="Henrissat B."/>
            <person name="Martinez A.T."/>
            <person name="Otillar R."/>
            <person name="Spatafora J.W."/>
            <person name="Yadav J.S."/>
            <person name="Aerts A."/>
            <person name="Benoit I."/>
            <person name="Boyd A."/>
            <person name="Carlson A."/>
            <person name="Copeland A."/>
            <person name="Coutinho P.M."/>
            <person name="de Vries R.P."/>
            <person name="Ferreira P."/>
            <person name="Findley K."/>
            <person name="Foster B."/>
            <person name="Gaskell J."/>
            <person name="Glotzer D."/>
            <person name="Gorecki P."/>
            <person name="Heitman J."/>
            <person name="Hesse C."/>
            <person name="Hori C."/>
            <person name="Igarashi K."/>
            <person name="Jurgens J.A."/>
            <person name="Kallen N."/>
            <person name="Kersten P."/>
            <person name="Kohler A."/>
            <person name="Kuees U."/>
            <person name="Kumar T.K.A."/>
            <person name="Kuo A."/>
            <person name="LaButti K."/>
            <person name="Larrondo L.F."/>
            <person name="Lindquist E."/>
            <person name="Ling A."/>
            <person name="Lombard V."/>
            <person name="Lucas S."/>
            <person name="Lundell T."/>
            <person name="Martin R."/>
            <person name="McLaughlin D.J."/>
            <person name="Morgenstern I."/>
            <person name="Morin E."/>
            <person name="Murat C."/>
            <person name="Nagy L.G."/>
            <person name="Nolan M."/>
            <person name="Ohm R.A."/>
            <person name="Patyshakuliyeva A."/>
            <person name="Rokas A."/>
            <person name="Ruiz-Duenas F.J."/>
            <person name="Sabat G."/>
            <person name="Salamov A."/>
            <person name="Samejima M."/>
            <person name="Schmutz J."/>
            <person name="Slot J.C."/>
            <person name="St John F."/>
            <person name="Stenlid J."/>
            <person name="Sun H."/>
            <person name="Sun S."/>
            <person name="Syed K."/>
            <person name="Tsang A."/>
            <person name="Wiebenga A."/>
            <person name="Young D."/>
            <person name="Pisabarro A."/>
            <person name="Eastwood D.C."/>
            <person name="Martin F."/>
            <person name="Cullen D."/>
            <person name="Grigoriev I.V."/>
            <person name="Hibbett D.S."/>
        </authorList>
    </citation>
    <scope>NUCLEOTIDE SEQUENCE [LARGE SCALE GENOMIC DNA]</scope>
    <source>
        <strain evidence="2 3">ATCC 11539</strain>
    </source>
</reference>
<feature type="domain" description="YABBY protein C-terminal" evidence="1">
    <location>
        <begin position="13"/>
        <end position="48"/>
    </location>
</feature>
<gene>
    <name evidence="2" type="ORF">GLOTRDRAFT_11089</name>
</gene>
<protein>
    <recommendedName>
        <fullName evidence="1">YABBY protein C-terminal domain-containing protein</fullName>
    </recommendedName>
</protein>
<dbReference type="OrthoDB" id="667577at2759"/>
<evidence type="ECO:0000259" key="1">
    <source>
        <dbReference type="Pfam" id="PF04690"/>
    </source>
</evidence>
<dbReference type="Gene3D" id="1.10.30.10">
    <property type="entry name" value="High mobility group box domain"/>
    <property type="match status" value="1"/>
</dbReference>
<feature type="non-terminal residue" evidence="2">
    <location>
        <position position="51"/>
    </location>
</feature>
<dbReference type="eggNOG" id="ENOG502TMTK">
    <property type="taxonomic scope" value="Eukaryota"/>
</dbReference>
<dbReference type="KEGG" id="gtr:GLOTRDRAFT_11089"/>
<dbReference type="HOGENOM" id="CLU_192412_1_0_1"/>